<dbReference type="InParanoid" id="A0A7M7PGF5"/>
<keyword evidence="9 20" id="KW-0472">Membrane</keyword>
<evidence type="ECO:0000256" key="2">
    <source>
        <dbReference type="ARBA" id="ARBA00022448"/>
    </source>
</evidence>
<feature type="site" description="Interaction with the cone snail toxin Con-ikot-ikot" evidence="18">
    <location>
        <position position="829"/>
    </location>
</feature>
<dbReference type="InterPro" id="IPR001508">
    <property type="entry name" value="Iono_Glu_rcpt_met"/>
</dbReference>
<protein>
    <recommendedName>
        <fullName evidence="16">Glutamate receptor 1</fullName>
    </recommendedName>
</protein>
<dbReference type="GO" id="GO:0035249">
    <property type="term" value="P:synaptic transmission, glutamatergic"/>
    <property type="evidence" value="ECO:0000318"/>
    <property type="project" value="GO_Central"/>
</dbReference>
<dbReference type="GO" id="GO:1904315">
    <property type="term" value="F:transmitter-gated monoatomic ion channel activity involved in regulation of postsynaptic membrane potential"/>
    <property type="evidence" value="ECO:0000318"/>
    <property type="project" value="GO_Central"/>
</dbReference>
<feature type="disulfide bond" evidence="19">
    <location>
        <begin position="145"/>
        <end position="393"/>
    </location>
</feature>
<keyword evidence="2" id="KW-0813">Transport</keyword>
<feature type="binding site" evidence="17">
    <location>
        <position position="567"/>
    </location>
    <ligand>
        <name>L-glutamate</name>
        <dbReference type="ChEBI" id="CHEBI:29985"/>
    </ligand>
</feature>
<evidence type="ECO:0000313" key="23">
    <source>
        <dbReference type="EnsemblMetazoa" id="XP_030850955"/>
    </source>
</evidence>
<evidence type="ECO:0000256" key="18">
    <source>
        <dbReference type="PIRSR" id="PIRSR601508-2"/>
    </source>
</evidence>
<evidence type="ECO:0000259" key="21">
    <source>
        <dbReference type="SMART" id="SM00079"/>
    </source>
</evidence>
<evidence type="ECO:0000256" key="15">
    <source>
        <dbReference type="ARBA" id="ARBA00034104"/>
    </source>
</evidence>
<dbReference type="GO" id="GO:0050804">
    <property type="term" value="P:modulation of chemical synaptic transmission"/>
    <property type="evidence" value="ECO:0000318"/>
    <property type="project" value="GO_Central"/>
</dbReference>
<evidence type="ECO:0000256" key="16">
    <source>
        <dbReference type="ARBA" id="ARBA00072754"/>
    </source>
</evidence>
<dbReference type="Pfam" id="PF00060">
    <property type="entry name" value="Lig_chan"/>
    <property type="match status" value="1"/>
</dbReference>
<evidence type="ECO:0000256" key="19">
    <source>
        <dbReference type="PIRSR" id="PIRSR601508-3"/>
    </source>
</evidence>
<feature type="transmembrane region" description="Helical" evidence="20">
    <location>
        <begin position="607"/>
        <end position="626"/>
    </location>
</feature>
<dbReference type="FunFam" id="1.10.287.70:FF:000064">
    <property type="entry name" value="Glutamate receptor ionotropic, kainate"/>
    <property type="match status" value="1"/>
</dbReference>
<dbReference type="GO" id="GO:0005886">
    <property type="term" value="C:plasma membrane"/>
    <property type="evidence" value="ECO:0000318"/>
    <property type="project" value="GO_Central"/>
</dbReference>
<evidence type="ECO:0000256" key="11">
    <source>
        <dbReference type="ARBA" id="ARBA00023180"/>
    </source>
</evidence>
<evidence type="ECO:0000259" key="22">
    <source>
        <dbReference type="SMART" id="SM00918"/>
    </source>
</evidence>
<dbReference type="InterPro" id="IPR015683">
    <property type="entry name" value="Ionotropic_Glu_rcpt"/>
</dbReference>
<dbReference type="GO" id="GO:0042734">
    <property type="term" value="C:presynaptic membrane"/>
    <property type="evidence" value="ECO:0000318"/>
    <property type="project" value="GO_Central"/>
</dbReference>
<evidence type="ECO:0000256" key="7">
    <source>
        <dbReference type="ARBA" id="ARBA00023018"/>
    </source>
</evidence>
<evidence type="ECO:0000256" key="3">
    <source>
        <dbReference type="ARBA" id="ARBA00022475"/>
    </source>
</evidence>
<accession>A0A7M7PGF5</accession>
<dbReference type="FunFam" id="3.40.190.10:FF:000072">
    <property type="entry name" value="glutamate receptor ionotropic, kainate 4"/>
    <property type="match status" value="1"/>
</dbReference>
<keyword evidence="6 20" id="KW-1133">Transmembrane helix</keyword>
<dbReference type="GeneID" id="579779"/>
<dbReference type="GO" id="GO:0032983">
    <property type="term" value="C:kainate selective glutamate receptor complex"/>
    <property type="evidence" value="ECO:0000318"/>
    <property type="project" value="GO_Central"/>
</dbReference>
<dbReference type="PRINTS" id="PR00177">
    <property type="entry name" value="NMDARECEPTOR"/>
</dbReference>
<feature type="binding site" evidence="17">
    <location>
        <position position="560"/>
    </location>
    <ligand>
        <name>L-glutamate</name>
        <dbReference type="ChEBI" id="CHEBI:29985"/>
    </ligand>
</feature>
<dbReference type="OMA" id="HMNSDEG"/>
<keyword evidence="10" id="KW-0675">Receptor</keyword>
<feature type="domain" description="Ionotropic glutamate receptor C-terminal" evidence="21">
    <location>
        <begin position="475"/>
        <end position="846"/>
    </location>
</feature>
<dbReference type="FunFam" id="3.40.190.10:FF:000060">
    <property type="entry name" value="Glutamate receptor ionotropic, kainate 1"/>
    <property type="match status" value="1"/>
</dbReference>
<keyword evidence="19" id="KW-1015">Disulfide bond</keyword>
<dbReference type="SMART" id="SM00918">
    <property type="entry name" value="Lig_chan-Glu_bd"/>
    <property type="match status" value="1"/>
</dbReference>
<dbReference type="RefSeq" id="XP_030850955.1">
    <property type="nucleotide sequence ID" value="XM_030995095.1"/>
</dbReference>
<evidence type="ECO:0000256" key="5">
    <source>
        <dbReference type="ARBA" id="ARBA00022729"/>
    </source>
</evidence>
<dbReference type="InterPro" id="IPR001320">
    <property type="entry name" value="Iontro_rcpt_C"/>
</dbReference>
<dbReference type="Gene3D" id="1.10.287.70">
    <property type="match status" value="1"/>
</dbReference>
<dbReference type="InterPro" id="IPR028082">
    <property type="entry name" value="Peripla_BP_I"/>
</dbReference>
<evidence type="ECO:0000256" key="20">
    <source>
        <dbReference type="SAM" id="Phobius"/>
    </source>
</evidence>
<evidence type="ECO:0000256" key="17">
    <source>
        <dbReference type="PIRSR" id="PIRSR601508-1"/>
    </source>
</evidence>
<keyword evidence="3" id="KW-1003">Cell membrane</keyword>
<dbReference type="GO" id="GO:0098839">
    <property type="term" value="C:postsynaptic density membrane"/>
    <property type="evidence" value="ECO:0000318"/>
    <property type="project" value="GO_Central"/>
</dbReference>
<comment type="subcellular location">
    <subcellularLocation>
        <location evidence="15">Postsynaptic cell membrane</location>
        <topology evidence="15">Multi-pass membrane protein</topology>
    </subcellularLocation>
</comment>
<feature type="disulfide bond" evidence="19">
    <location>
        <begin position="794"/>
        <end position="849"/>
    </location>
</feature>
<evidence type="ECO:0000256" key="12">
    <source>
        <dbReference type="ARBA" id="ARBA00023257"/>
    </source>
</evidence>
<dbReference type="SUPFAM" id="SSF53822">
    <property type="entry name" value="Periplasmic binding protein-like I"/>
    <property type="match status" value="1"/>
</dbReference>
<organism evidence="23 24">
    <name type="scientific">Strongylocentrotus purpuratus</name>
    <name type="common">Purple sea urchin</name>
    <dbReference type="NCBI Taxonomy" id="7668"/>
    <lineage>
        <taxon>Eukaryota</taxon>
        <taxon>Metazoa</taxon>
        <taxon>Echinodermata</taxon>
        <taxon>Eleutherozoa</taxon>
        <taxon>Echinozoa</taxon>
        <taxon>Echinoidea</taxon>
        <taxon>Euechinoidea</taxon>
        <taxon>Echinacea</taxon>
        <taxon>Camarodonta</taxon>
        <taxon>Echinidea</taxon>
        <taxon>Strongylocentrotidae</taxon>
        <taxon>Strongylocentrotus</taxon>
    </lineage>
</organism>
<proteinExistence type="inferred from homology"/>
<keyword evidence="8" id="KW-0406">Ion transport</keyword>
<keyword evidence="13" id="KW-1071">Ligand-gated ion channel</keyword>
<dbReference type="InterPro" id="IPR019594">
    <property type="entry name" value="Glu/Gly-bd"/>
</dbReference>
<keyword evidence="5" id="KW-0732">Signal</keyword>
<reference evidence="24" key="1">
    <citation type="submission" date="2015-02" db="EMBL/GenBank/DDBJ databases">
        <title>Genome sequencing for Strongylocentrotus purpuratus.</title>
        <authorList>
            <person name="Murali S."/>
            <person name="Liu Y."/>
            <person name="Vee V."/>
            <person name="English A."/>
            <person name="Wang M."/>
            <person name="Skinner E."/>
            <person name="Han Y."/>
            <person name="Muzny D.M."/>
            <person name="Worley K.C."/>
            <person name="Gibbs R.A."/>
        </authorList>
    </citation>
    <scope>NUCLEOTIDE SEQUENCE</scope>
</reference>
<feature type="binding site" evidence="17">
    <location>
        <position position="734"/>
    </location>
    <ligand>
        <name>L-glutamate</name>
        <dbReference type="ChEBI" id="CHEBI:29985"/>
    </ligand>
</feature>
<dbReference type="Proteomes" id="UP000007110">
    <property type="component" value="Unassembled WGS sequence"/>
</dbReference>
<feature type="site" description="Crucial to convey clamshell closure to channel opening" evidence="18">
    <location>
        <position position="712"/>
    </location>
</feature>
<evidence type="ECO:0000256" key="8">
    <source>
        <dbReference type="ARBA" id="ARBA00023065"/>
    </source>
</evidence>
<dbReference type="EnsemblMetazoa" id="XM_030995095">
    <property type="protein sequence ID" value="XP_030850955"/>
    <property type="gene ID" value="LOC579779"/>
</dbReference>
<evidence type="ECO:0000313" key="24">
    <source>
        <dbReference type="Proteomes" id="UP000007110"/>
    </source>
</evidence>
<dbReference type="GO" id="GO:0015277">
    <property type="term" value="F:kainate selective glutamate receptor activity"/>
    <property type="evidence" value="ECO:0000318"/>
    <property type="project" value="GO_Central"/>
</dbReference>
<dbReference type="Gene3D" id="3.40.190.10">
    <property type="entry name" value="Periplasmic binding protein-like II"/>
    <property type="match status" value="2"/>
</dbReference>
<dbReference type="OrthoDB" id="5984008at2759"/>
<evidence type="ECO:0000256" key="6">
    <source>
        <dbReference type="ARBA" id="ARBA00022989"/>
    </source>
</evidence>
<feature type="binding site" evidence="17">
    <location>
        <position position="562"/>
    </location>
    <ligand>
        <name>L-glutamate</name>
        <dbReference type="ChEBI" id="CHEBI:29985"/>
    </ligand>
</feature>
<keyword evidence="7" id="KW-0770">Synapse</keyword>
<evidence type="ECO:0000256" key="10">
    <source>
        <dbReference type="ARBA" id="ARBA00023170"/>
    </source>
</evidence>
<keyword evidence="12" id="KW-0628">Postsynaptic cell membrane</keyword>
<keyword evidence="4 20" id="KW-0812">Transmembrane</keyword>
<feature type="domain" description="Ionotropic glutamate receptor L-glutamate and glycine-binding" evidence="22">
    <location>
        <begin position="485"/>
        <end position="551"/>
    </location>
</feature>
<keyword evidence="24" id="KW-1185">Reference proteome</keyword>
<dbReference type="Gene3D" id="3.40.50.2300">
    <property type="match status" value="3"/>
</dbReference>
<dbReference type="Pfam" id="PF01094">
    <property type="entry name" value="ANF_receptor"/>
    <property type="match status" value="1"/>
</dbReference>
<dbReference type="Pfam" id="PF10613">
    <property type="entry name" value="Lig_chan-Glu_bd"/>
    <property type="match status" value="1"/>
</dbReference>
<evidence type="ECO:0000256" key="13">
    <source>
        <dbReference type="ARBA" id="ARBA00023286"/>
    </source>
</evidence>
<dbReference type="KEGG" id="spu:579779"/>
<dbReference type="SUPFAM" id="SSF53850">
    <property type="entry name" value="Periplasmic binding protein-like II"/>
    <property type="match status" value="1"/>
</dbReference>
<dbReference type="AlphaFoldDB" id="A0A7M7PGF5"/>
<reference evidence="23" key="2">
    <citation type="submission" date="2021-01" db="UniProtKB">
        <authorList>
            <consortium name="EnsemblMetazoa"/>
        </authorList>
    </citation>
    <scope>IDENTIFICATION</scope>
</reference>
<feature type="site" description="Interaction with the cone snail toxin Con-ikot-ikot" evidence="18">
    <location>
        <position position="739"/>
    </location>
</feature>
<dbReference type="InterPro" id="IPR001828">
    <property type="entry name" value="ANF_lig-bd_rcpt"/>
</dbReference>
<evidence type="ECO:0000256" key="4">
    <source>
        <dbReference type="ARBA" id="ARBA00022692"/>
    </source>
</evidence>
<comment type="similarity">
    <text evidence="1">Belongs to the glutamate-gated ion channel (TC 1.A.10.1) family.</text>
</comment>
<evidence type="ECO:0000256" key="9">
    <source>
        <dbReference type="ARBA" id="ARBA00023136"/>
    </source>
</evidence>
<feature type="transmembrane region" description="Helical" evidence="20">
    <location>
        <begin position="683"/>
        <end position="705"/>
    </location>
</feature>
<name>A0A7M7PGF5_STRPU</name>
<feature type="binding site" evidence="17">
    <location>
        <position position="782"/>
    </location>
    <ligand>
        <name>L-glutamate</name>
        <dbReference type="ChEBI" id="CHEBI:29985"/>
    </ligand>
</feature>
<sequence length="953" mass="108229">MLHIQVGPNFTGGIFNRDGMSSKEELAFRFAIEKLNAKIRNDPSQNMSMLTYDIQHVRGNDTFDATKKVQIWYFFLHFTSFSRLKPLPWVPMIPHSFPISMVTMVTPSRHPFEYLLSVFPGLDPSSPRSIILYQANHLETYLSVCQQLGVGVAAVFGPTSLQDSLAVQSVCDVMDIPHIQTHWEPKPHLPGQSTIYMHPSNDIVSRAIRDLVKAFRWKKISIIYDDFNGLTRLKDVLMESMHRDIELTIYYTKSMPFGTMMKRIKSSGANHIIIDCSRKSLIQLLEKMMQLQMMMDYYHYIITPLDTFSLDLTRYSGDMVNMTALQLVDMQVPENMELLREYKEYALRNGVGPEDAGMTTEGVITFDGVNLISKALHHANRQTSNLAVKALSCERNQPWETGLTLHNDIESTVMKGLTGDVEFEDGERSNVVLHVTSLHEEGMLQVGNWTREHGIDMYPVLYKSSAASRAGINRTLVVTTVLEKPFVMFKTTEDGRTLEGNDKFEGFCIDLLHQLSLKLGFDYRIKLVEDGNYGGQKEDGSFDGMVAELMERKADLAVAPLTISYVREQVIDFSKPFMYLGVCILYRVSEPQNPGVFSFLNPLSFDIWMYIIMAYLTVSLSFFMLARFSPYEWYNSHPINPEYDAVENQFTLLSCLWFSFGGLMQQGSELNPKAFSTRVLSGFWWFFSLILVSSYTANLAAFLTVERMVSPITNADDLAKQTTIEYGTRTSGATNTFFKRSTIHTYKTMWEFMSSKPHVFVQTYREGIDRVLNNKNYAFLMESTMAEYEVSQHCKNLTIIGGLMNSRGYGVGTPLGSRYRDLITKAILKLQEDDVLLELKNKWWKSGQCVRDDNSKDDASELGLKNIGGIFLVLVAGLILGVITVIAEFIWKSKQNAEIDKKSLCAELMAGIRFAFRCNGKKKAPPSMEHKYIPSTYPSGINGQMIPMTETVA</sequence>
<keyword evidence="11" id="KW-0325">Glycoprotein</keyword>
<dbReference type="SMART" id="SM00079">
    <property type="entry name" value="PBPe"/>
    <property type="match status" value="1"/>
</dbReference>
<dbReference type="PANTHER" id="PTHR18966">
    <property type="entry name" value="IONOTROPIC GLUTAMATE RECEPTOR"/>
    <property type="match status" value="1"/>
</dbReference>
<evidence type="ECO:0000256" key="1">
    <source>
        <dbReference type="ARBA" id="ARBA00008685"/>
    </source>
</evidence>
<evidence type="ECO:0000256" key="14">
    <source>
        <dbReference type="ARBA" id="ARBA00023303"/>
    </source>
</evidence>
<keyword evidence="14" id="KW-0407">Ion channel</keyword>
<feature type="transmembrane region" description="Helical" evidence="20">
    <location>
        <begin position="870"/>
        <end position="891"/>
    </location>
</feature>
<dbReference type="FunCoup" id="A0A7M7PGF5">
    <property type="interactions" value="333"/>
</dbReference>